<dbReference type="Pfam" id="PF11706">
    <property type="entry name" value="zf-CGNR"/>
    <property type="match status" value="1"/>
</dbReference>
<organism evidence="2">
    <name type="scientific">OCS116 cluster bacterium</name>
    <dbReference type="NCBI Taxonomy" id="2030921"/>
    <lineage>
        <taxon>Bacteria</taxon>
        <taxon>Pseudomonadati</taxon>
        <taxon>Pseudomonadota</taxon>
        <taxon>Alphaproteobacteria</taxon>
        <taxon>OCS116 cluster</taxon>
    </lineage>
</organism>
<accession>A0A2A4YTN4</accession>
<dbReference type="AlphaFoldDB" id="A0A2A4YTN4"/>
<dbReference type="SUPFAM" id="SSF160904">
    <property type="entry name" value="Jann2411-like"/>
    <property type="match status" value="1"/>
</dbReference>
<dbReference type="EMBL" id="NVUS01000025">
    <property type="protein sequence ID" value="PCI97970.1"/>
    <property type="molecule type" value="Genomic_DNA"/>
</dbReference>
<reference evidence="2" key="2">
    <citation type="journal article" date="2018" name="ISME J.">
        <title>A dynamic microbial community with high functional redundancy inhabits the cold, oxic subseafloor aquifer.</title>
        <authorList>
            <person name="Tully B.J."/>
            <person name="Wheat C.G."/>
            <person name="Glazer B.T."/>
            <person name="Huber J.A."/>
        </authorList>
    </citation>
    <scope>NUCLEOTIDE SEQUENCE</scope>
    <source>
        <strain evidence="2">NORP83</strain>
    </source>
</reference>
<dbReference type="Gene3D" id="1.10.3300.10">
    <property type="entry name" value="Jann2411-like domain"/>
    <property type="match status" value="1"/>
</dbReference>
<comment type="caution">
    <text evidence="2">The sequence shown here is derived from an EMBL/GenBank/DDBJ whole genome shotgun (WGS) entry which is preliminary data.</text>
</comment>
<gene>
    <name evidence="2" type="ORF">COB13_14715</name>
</gene>
<dbReference type="PANTHER" id="PTHR35525:SF3">
    <property type="entry name" value="BLL6575 PROTEIN"/>
    <property type="match status" value="1"/>
</dbReference>
<feature type="domain" description="Zinc finger CGNR" evidence="1">
    <location>
        <begin position="157"/>
        <end position="199"/>
    </location>
</feature>
<dbReference type="InterPro" id="IPR010852">
    <property type="entry name" value="ABATE"/>
</dbReference>
<evidence type="ECO:0000313" key="2">
    <source>
        <dbReference type="EMBL" id="PCI97970.1"/>
    </source>
</evidence>
<protein>
    <recommendedName>
        <fullName evidence="1">Zinc finger CGNR domain-containing protein</fullName>
    </recommendedName>
</protein>
<dbReference type="Pfam" id="PF07336">
    <property type="entry name" value="ABATE"/>
    <property type="match status" value="1"/>
</dbReference>
<reference key="1">
    <citation type="submission" date="2017-08" db="EMBL/GenBank/DDBJ databases">
        <title>A dynamic microbial community with high functional redundancy inhabits the cold, oxic subseafloor aquifer.</title>
        <authorList>
            <person name="Tully B.J."/>
            <person name="Wheat C.G."/>
            <person name="Glazer B.T."/>
            <person name="Huber J.A."/>
        </authorList>
    </citation>
    <scope>NUCLEOTIDE SEQUENCE [LARGE SCALE GENOMIC DNA]</scope>
</reference>
<dbReference type="InterPro" id="IPR021005">
    <property type="entry name" value="Znf_CGNR"/>
</dbReference>
<evidence type="ECO:0000259" key="1">
    <source>
        <dbReference type="Pfam" id="PF11706"/>
    </source>
</evidence>
<name>A0A2A4YTN4_9PROT</name>
<sequence length="204" mass="23250">MTQNNRPAAFFIADHPALDFLNSFAAPWGQDIEWLQNGQDLLDWLEEAQLISSDDAKQIDAQNSTRQLNQTAQTAIELREWFRNFIVKNAGAPIVPNAIKKLEKLNDILATDQAYRQIELPNLKWQQKRHWRDANDLLLPLANAMGDLLCDANISLVKNCGGETCGMWFLDISKNHKRHWCTMSICGNRAKAAAHRAKKRKSLE</sequence>
<dbReference type="InterPro" id="IPR023286">
    <property type="entry name" value="ABATE_dom_sf"/>
</dbReference>
<proteinExistence type="predicted"/>
<dbReference type="PANTHER" id="PTHR35525">
    <property type="entry name" value="BLL6575 PROTEIN"/>
    <property type="match status" value="1"/>
</dbReference>